<evidence type="ECO:0000313" key="11">
    <source>
        <dbReference type="EMBL" id="KAK9098408.1"/>
    </source>
</evidence>
<dbReference type="InterPro" id="IPR004240">
    <property type="entry name" value="EMP70"/>
</dbReference>
<feature type="transmembrane region" description="Helical" evidence="10">
    <location>
        <begin position="581"/>
        <end position="605"/>
    </location>
</feature>
<feature type="transmembrane region" description="Helical" evidence="10">
    <location>
        <begin position="391"/>
        <end position="411"/>
    </location>
</feature>
<feature type="transmembrane region" description="Helical" evidence="10">
    <location>
        <begin position="625"/>
        <end position="651"/>
    </location>
</feature>
<comment type="similarity">
    <text evidence="3 10">Belongs to the nonaspanin (TM9SF) (TC 9.A.2) family.</text>
</comment>
<evidence type="ECO:0000313" key="12">
    <source>
        <dbReference type="Proteomes" id="UP001420932"/>
    </source>
</evidence>
<comment type="subcellular location">
    <subcellularLocation>
        <location evidence="1">Endosome membrane</location>
        <topology evidence="1">Multi-pass membrane protein</topology>
    </subcellularLocation>
    <subcellularLocation>
        <location evidence="2">Golgi apparatus membrane</location>
        <topology evidence="2">Multi-pass membrane protein</topology>
    </subcellularLocation>
</comment>
<feature type="transmembrane region" description="Helical" evidence="10">
    <location>
        <begin position="432"/>
        <end position="452"/>
    </location>
</feature>
<evidence type="ECO:0000256" key="10">
    <source>
        <dbReference type="RuleBase" id="RU363079"/>
    </source>
</evidence>
<reference evidence="11 12" key="1">
    <citation type="submission" date="2024-01" db="EMBL/GenBank/DDBJ databases">
        <title>Genome assemblies of Stephania.</title>
        <authorList>
            <person name="Yang L."/>
        </authorList>
    </citation>
    <scope>NUCLEOTIDE SEQUENCE [LARGE SCALE GENOMIC DNA]</scope>
    <source>
        <strain evidence="11">YNDBR</strain>
        <tissue evidence="11">Leaf</tissue>
    </source>
</reference>
<keyword evidence="6" id="KW-0967">Endosome</keyword>
<dbReference type="Pfam" id="PF02990">
    <property type="entry name" value="EMP70"/>
    <property type="match status" value="1"/>
</dbReference>
<keyword evidence="7 10" id="KW-1133">Transmembrane helix</keyword>
<dbReference type="GO" id="GO:0072657">
    <property type="term" value="P:protein localization to membrane"/>
    <property type="evidence" value="ECO:0007669"/>
    <property type="project" value="TreeGrafter"/>
</dbReference>
<feature type="transmembrane region" description="Helical" evidence="10">
    <location>
        <begin position="355"/>
        <end position="379"/>
    </location>
</feature>
<evidence type="ECO:0000256" key="3">
    <source>
        <dbReference type="ARBA" id="ARBA00005227"/>
    </source>
</evidence>
<dbReference type="PANTHER" id="PTHR10766:SF55">
    <property type="entry name" value="TRANSMEMBRANE 9 SUPERFAMILY MEMBER 4"/>
    <property type="match status" value="1"/>
</dbReference>
<feature type="transmembrane region" description="Helical" evidence="10">
    <location>
        <begin position="290"/>
        <end position="312"/>
    </location>
</feature>
<keyword evidence="9 10" id="KW-0472">Membrane</keyword>
<evidence type="ECO:0000256" key="6">
    <source>
        <dbReference type="ARBA" id="ARBA00022753"/>
    </source>
</evidence>
<keyword evidence="8" id="KW-0333">Golgi apparatus</keyword>
<name>A0AAP0EYV0_9MAGN</name>
<comment type="caution">
    <text evidence="11">The sequence shown here is derived from an EMBL/GenBank/DDBJ whole genome shotgun (WGS) entry which is preliminary data.</text>
</comment>
<evidence type="ECO:0000256" key="7">
    <source>
        <dbReference type="ARBA" id="ARBA00022989"/>
    </source>
</evidence>
<evidence type="ECO:0000256" key="1">
    <source>
        <dbReference type="ARBA" id="ARBA00004337"/>
    </source>
</evidence>
<feature type="transmembrane region" description="Helical" evidence="10">
    <location>
        <begin position="464"/>
        <end position="488"/>
    </location>
</feature>
<dbReference type="Proteomes" id="UP001420932">
    <property type="component" value="Unassembled WGS sequence"/>
</dbReference>
<dbReference type="PANTHER" id="PTHR10766">
    <property type="entry name" value="TRANSMEMBRANE 9 SUPERFAMILY PROTEIN"/>
    <property type="match status" value="1"/>
</dbReference>
<keyword evidence="5 10" id="KW-0732">Signal</keyword>
<evidence type="ECO:0000256" key="8">
    <source>
        <dbReference type="ARBA" id="ARBA00023034"/>
    </source>
</evidence>
<evidence type="ECO:0000256" key="2">
    <source>
        <dbReference type="ARBA" id="ARBA00004653"/>
    </source>
</evidence>
<sequence length="657" mass="74188">MGLLDRFSIWVVLFCLVVKSVDGFYLPGSYPHKYEVGDPLLVKVNSLTSIDTEMPFSYYSLPFCKPLEGVKDSAENLGELLMGDRIENSPYKFKMYTNETELFLCRSDPLTGGEFKILKERIDEMYQVNLILDNLPAIRYTKKDDFMLRWTGYPLGIKVQDVYYVFNHLKFTVLVHKYEDNNVARVMGTGDGVEVIPTVGKTGSDVPGYMVVGFEVVPCSFPHDANTAKNLKMYEKYSPSINCEPTTVGMVVKEGQPIVFTYEVSFVESDIKWPSRWDAYLKMEGSRVHWFSILNSLMVIVFLAGIVLVIFLRTVRRDLTRYEELDKEAQAQMNEELSGWKLVVGDVFRAPSNPALLCIMVGDGVQILGMAVVTILFAALGFMSPASRGTLITGMIFFYLVLGIAAGYVSVRMWRTICLGDSSGWVSVSWKAACFFPGIAFTILTLLNFLLWGSHSTGAIPFTLFLVLLLLWFCISVPLTLVGGYFGAKAPHIEYPVRTNQIPREIPAQKYPSWLLVLGAGTLPFGTLFIELFFIMSSIWMGRVYYVFGFLLIVLVLLVVVCAEVSLVLTYMHLCVEDWKWWWKSFFASGSVAIYIFLYSVNYLVFDLKSLSGPVSAMLYLGYSLFMVLAIMFATGTVGFLSSFWFVHYLFSSVKLD</sequence>
<dbReference type="GO" id="GO:0000139">
    <property type="term" value="C:Golgi membrane"/>
    <property type="evidence" value="ECO:0007669"/>
    <property type="project" value="UniProtKB-SubCell"/>
</dbReference>
<keyword evidence="4 10" id="KW-0812">Transmembrane</keyword>
<evidence type="ECO:0000256" key="4">
    <source>
        <dbReference type="ARBA" id="ARBA00022692"/>
    </source>
</evidence>
<feature type="chain" id="PRO_5042667759" description="Transmembrane 9 superfamily member" evidence="10">
    <location>
        <begin position="24"/>
        <end position="657"/>
    </location>
</feature>
<dbReference type="GO" id="GO:0010008">
    <property type="term" value="C:endosome membrane"/>
    <property type="evidence" value="ECO:0007669"/>
    <property type="project" value="UniProtKB-SubCell"/>
</dbReference>
<evidence type="ECO:0000256" key="9">
    <source>
        <dbReference type="ARBA" id="ARBA00023136"/>
    </source>
</evidence>
<accession>A0AAP0EYV0</accession>
<evidence type="ECO:0000256" key="5">
    <source>
        <dbReference type="ARBA" id="ARBA00022729"/>
    </source>
</evidence>
<protein>
    <recommendedName>
        <fullName evidence="10">Transmembrane 9 superfamily member</fullName>
    </recommendedName>
</protein>
<organism evidence="11 12">
    <name type="scientific">Stephania yunnanensis</name>
    <dbReference type="NCBI Taxonomy" id="152371"/>
    <lineage>
        <taxon>Eukaryota</taxon>
        <taxon>Viridiplantae</taxon>
        <taxon>Streptophyta</taxon>
        <taxon>Embryophyta</taxon>
        <taxon>Tracheophyta</taxon>
        <taxon>Spermatophyta</taxon>
        <taxon>Magnoliopsida</taxon>
        <taxon>Ranunculales</taxon>
        <taxon>Menispermaceae</taxon>
        <taxon>Menispermoideae</taxon>
        <taxon>Cissampelideae</taxon>
        <taxon>Stephania</taxon>
    </lineage>
</organism>
<proteinExistence type="inferred from homology"/>
<dbReference type="AlphaFoldDB" id="A0AAP0EYV0"/>
<feature type="transmembrane region" description="Helical" evidence="10">
    <location>
        <begin position="546"/>
        <end position="569"/>
    </location>
</feature>
<gene>
    <name evidence="11" type="ORF">Syun_025453</name>
</gene>
<dbReference type="EMBL" id="JBBNAF010000011">
    <property type="protein sequence ID" value="KAK9098408.1"/>
    <property type="molecule type" value="Genomic_DNA"/>
</dbReference>
<keyword evidence="12" id="KW-1185">Reference proteome</keyword>
<feature type="transmembrane region" description="Helical" evidence="10">
    <location>
        <begin position="514"/>
        <end position="540"/>
    </location>
</feature>
<feature type="signal peptide" evidence="10">
    <location>
        <begin position="1"/>
        <end position="23"/>
    </location>
</feature>